<sequence length="153" mass="15862">MVQDVRIWQLGPGDFGTLRAQFTNLRSSAGLMRNEDEDFSFGYVVETFYDQPSAEVFLLAGAGTAGDLLLFRVTLAEAVPAAVFSSGGGNPGHSGIVRSALCLPGGRVLTAGEDGCICAWAEAGGDLEGANFGLEPTVYGAVRPVAAGRASPY</sequence>
<comment type="caution">
    <text evidence="1">The sequence shown here is derived from an EMBL/GenBank/DDBJ whole genome shotgun (WGS) entry which is preliminary data.</text>
</comment>
<organism evidence="1 2">
    <name type="scientific">Durusdinium trenchii</name>
    <dbReference type="NCBI Taxonomy" id="1381693"/>
    <lineage>
        <taxon>Eukaryota</taxon>
        <taxon>Sar</taxon>
        <taxon>Alveolata</taxon>
        <taxon>Dinophyceae</taxon>
        <taxon>Suessiales</taxon>
        <taxon>Symbiodiniaceae</taxon>
        <taxon>Durusdinium</taxon>
    </lineage>
</organism>
<name>A0ABP0MAX9_9DINO</name>
<proteinExistence type="predicted"/>
<gene>
    <name evidence="1" type="ORF">CCMP2556_LOCUS25019</name>
</gene>
<keyword evidence="2" id="KW-1185">Reference proteome</keyword>
<accession>A0ABP0MAX9</accession>
<protein>
    <submittedName>
        <fullName evidence="1">Uncharacterized protein</fullName>
    </submittedName>
</protein>
<dbReference type="EMBL" id="CAXAMN010016668">
    <property type="protein sequence ID" value="CAK9048659.1"/>
    <property type="molecule type" value="Genomic_DNA"/>
</dbReference>
<evidence type="ECO:0000313" key="1">
    <source>
        <dbReference type="EMBL" id="CAK9048659.1"/>
    </source>
</evidence>
<evidence type="ECO:0000313" key="2">
    <source>
        <dbReference type="Proteomes" id="UP001642484"/>
    </source>
</evidence>
<reference evidence="1 2" key="1">
    <citation type="submission" date="2024-02" db="EMBL/GenBank/DDBJ databases">
        <authorList>
            <person name="Chen Y."/>
            <person name="Shah S."/>
            <person name="Dougan E. K."/>
            <person name="Thang M."/>
            <person name="Chan C."/>
        </authorList>
    </citation>
    <scope>NUCLEOTIDE SEQUENCE [LARGE SCALE GENOMIC DNA]</scope>
</reference>
<dbReference type="Proteomes" id="UP001642484">
    <property type="component" value="Unassembled WGS sequence"/>
</dbReference>